<dbReference type="OrthoDB" id="5215637at2759"/>
<protein>
    <submittedName>
        <fullName evidence="4">Uncharacterized protein</fullName>
    </submittedName>
</protein>
<proteinExistence type="predicted"/>
<feature type="signal peptide" evidence="3">
    <location>
        <begin position="1"/>
        <end position="23"/>
    </location>
</feature>
<reference evidence="4" key="2">
    <citation type="journal article" date="2023" name="IMA Fungus">
        <title>Comparative genomic study of the Penicillium genus elucidates a diverse pangenome and 15 lateral gene transfer events.</title>
        <authorList>
            <person name="Petersen C."/>
            <person name="Sorensen T."/>
            <person name="Nielsen M.R."/>
            <person name="Sondergaard T.E."/>
            <person name="Sorensen J.L."/>
            <person name="Fitzpatrick D.A."/>
            <person name="Frisvad J.C."/>
            <person name="Nielsen K.L."/>
        </authorList>
    </citation>
    <scope>NUCLEOTIDE SEQUENCE</scope>
    <source>
        <strain evidence="4">IBT 30069</strain>
    </source>
</reference>
<keyword evidence="3" id="KW-0732">Signal</keyword>
<evidence type="ECO:0000256" key="1">
    <source>
        <dbReference type="SAM" id="MobiDB-lite"/>
    </source>
</evidence>
<dbReference type="Proteomes" id="UP001149165">
    <property type="component" value="Unassembled WGS sequence"/>
</dbReference>
<keyword evidence="2" id="KW-0472">Membrane</keyword>
<feature type="region of interest" description="Disordered" evidence="1">
    <location>
        <begin position="296"/>
        <end position="328"/>
    </location>
</feature>
<reference evidence="4" key="1">
    <citation type="submission" date="2022-11" db="EMBL/GenBank/DDBJ databases">
        <authorList>
            <person name="Petersen C."/>
        </authorList>
    </citation>
    <scope>NUCLEOTIDE SEQUENCE</scope>
    <source>
        <strain evidence="4">IBT 30069</strain>
    </source>
</reference>
<sequence length="328" mass="36039">MRSFLNSALQYGLLGHLFIQALAVEQCYYPNGDKSDDVPCYVDGRISHCCSNSQICLDNGYCLEATVPWQIIRGSCTDSSYGSKCNQKCRKSPQTPLCSIQSARPNWECPVVTKENSTSVIAYLDNTDDGTPTWCCEGVTSGSDGLSCVQIDGQDSGSFAMTQYGTWMVGVANLSEVANSSESCNVSQCEDVCLAEIDYGNPLSQLARCEKSAKKNETTIGVGIGVPLLVLCLSAVGWALWERKNRLHSKNSSLENVVDASSEKKELWHRGRLQEADDQRVGQVLEADNHVFRSELESSPMFYEKPAEQRDVKAPGPEQEEVKVENSE</sequence>
<name>A0A9W9F410_9EURO</name>
<gene>
    <name evidence="4" type="ORF">N7456_009119</name>
</gene>
<organism evidence="4 5">
    <name type="scientific">Penicillium angulare</name>
    <dbReference type="NCBI Taxonomy" id="116970"/>
    <lineage>
        <taxon>Eukaryota</taxon>
        <taxon>Fungi</taxon>
        <taxon>Dikarya</taxon>
        <taxon>Ascomycota</taxon>
        <taxon>Pezizomycotina</taxon>
        <taxon>Eurotiomycetes</taxon>
        <taxon>Eurotiomycetidae</taxon>
        <taxon>Eurotiales</taxon>
        <taxon>Aspergillaceae</taxon>
        <taxon>Penicillium</taxon>
    </lineage>
</organism>
<dbReference type="EMBL" id="JAPQKH010000006">
    <property type="protein sequence ID" value="KAJ5093258.1"/>
    <property type="molecule type" value="Genomic_DNA"/>
</dbReference>
<keyword evidence="5" id="KW-1185">Reference proteome</keyword>
<evidence type="ECO:0000256" key="2">
    <source>
        <dbReference type="SAM" id="Phobius"/>
    </source>
</evidence>
<feature type="transmembrane region" description="Helical" evidence="2">
    <location>
        <begin position="220"/>
        <end position="241"/>
    </location>
</feature>
<dbReference type="AlphaFoldDB" id="A0A9W9F410"/>
<accession>A0A9W9F410</accession>
<keyword evidence="2" id="KW-0812">Transmembrane</keyword>
<feature type="chain" id="PRO_5040780899" evidence="3">
    <location>
        <begin position="24"/>
        <end position="328"/>
    </location>
</feature>
<comment type="caution">
    <text evidence="4">The sequence shown here is derived from an EMBL/GenBank/DDBJ whole genome shotgun (WGS) entry which is preliminary data.</text>
</comment>
<evidence type="ECO:0000256" key="3">
    <source>
        <dbReference type="SAM" id="SignalP"/>
    </source>
</evidence>
<evidence type="ECO:0000313" key="5">
    <source>
        <dbReference type="Proteomes" id="UP001149165"/>
    </source>
</evidence>
<evidence type="ECO:0000313" key="4">
    <source>
        <dbReference type="EMBL" id="KAJ5093258.1"/>
    </source>
</evidence>
<keyword evidence="2" id="KW-1133">Transmembrane helix</keyword>